<sequence>MNDSRSRADDVIFVVALCIAGFGYVLGFNQLATQSAIDAVAPVALFSAGLGGLVNGFRRIFIDRVSTGLRAVGVAQIPIAVYAIITVVFHLHVSQQAIATASAAAAVALALLLSRRLHSDGPAEARVQIRSFADLAQTLLLAYFSLLALVEGNIGPFG</sequence>
<feature type="transmembrane region" description="Helical" evidence="1">
    <location>
        <begin position="135"/>
        <end position="154"/>
    </location>
</feature>
<keyword evidence="1" id="KW-1133">Transmembrane helix</keyword>
<reference evidence="2" key="1">
    <citation type="submission" date="2020-05" db="EMBL/GenBank/DDBJ databases">
        <authorList>
            <person name="Chiriac C."/>
            <person name="Salcher M."/>
            <person name="Ghai R."/>
            <person name="Kavagutti S V."/>
        </authorList>
    </citation>
    <scope>NUCLEOTIDE SEQUENCE</scope>
</reference>
<gene>
    <name evidence="2" type="ORF">UFOPK1835_02055</name>
</gene>
<proteinExistence type="predicted"/>
<organism evidence="2">
    <name type="scientific">freshwater metagenome</name>
    <dbReference type="NCBI Taxonomy" id="449393"/>
    <lineage>
        <taxon>unclassified sequences</taxon>
        <taxon>metagenomes</taxon>
        <taxon>ecological metagenomes</taxon>
    </lineage>
</organism>
<dbReference type="EMBL" id="CAEZUP010000136">
    <property type="protein sequence ID" value="CAB4624511.1"/>
    <property type="molecule type" value="Genomic_DNA"/>
</dbReference>
<evidence type="ECO:0000313" key="2">
    <source>
        <dbReference type="EMBL" id="CAB4624511.1"/>
    </source>
</evidence>
<feature type="transmembrane region" description="Helical" evidence="1">
    <location>
        <begin position="39"/>
        <end position="57"/>
    </location>
</feature>
<dbReference type="AlphaFoldDB" id="A0A6J6IJ27"/>
<keyword evidence="1" id="KW-0472">Membrane</keyword>
<feature type="transmembrane region" description="Helical" evidence="1">
    <location>
        <begin position="12"/>
        <end position="33"/>
    </location>
</feature>
<feature type="transmembrane region" description="Helical" evidence="1">
    <location>
        <begin position="69"/>
        <end position="91"/>
    </location>
</feature>
<accession>A0A6J6IJ27</accession>
<name>A0A6J6IJ27_9ZZZZ</name>
<evidence type="ECO:0000256" key="1">
    <source>
        <dbReference type="SAM" id="Phobius"/>
    </source>
</evidence>
<keyword evidence="1" id="KW-0812">Transmembrane</keyword>
<protein>
    <submittedName>
        <fullName evidence="2">Unannotated protein</fullName>
    </submittedName>
</protein>
<feature type="transmembrane region" description="Helical" evidence="1">
    <location>
        <begin position="97"/>
        <end position="114"/>
    </location>
</feature>